<dbReference type="GO" id="GO:0046872">
    <property type="term" value="F:metal ion binding"/>
    <property type="evidence" value="ECO:0007669"/>
    <property type="project" value="UniProtKB-UniRule"/>
</dbReference>
<feature type="binding site" evidence="6">
    <location>
        <position position="105"/>
    </location>
    <ligand>
        <name>a divalent metal cation</name>
        <dbReference type="ChEBI" id="CHEBI:60240"/>
        <label>1</label>
    </ligand>
</feature>
<protein>
    <recommendedName>
        <fullName evidence="6 7">Methionine aminopeptidase</fullName>
        <shortName evidence="6">MAP</shortName>
        <shortName evidence="6">MetAP</shortName>
        <ecNumber evidence="6 7">3.4.11.18</ecNumber>
    </recommendedName>
    <alternativeName>
        <fullName evidence="6">Peptidase M</fullName>
    </alternativeName>
</protein>
<gene>
    <name evidence="6 9" type="primary">map</name>
    <name evidence="9" type="ORF">COV74_06830</name>
</gene>
<dbReference type="GO" id="GO:0004239">
    <property type="term" value="F:initiator methionyl aminopeptidase activity"/>
    <property type="evidence" value="ECO:0007669"/>
    <property type="project" value="UniProtKB-UniRule"/>
</dbReference>
<name>A0A2H0LN87_9BACT</name>
<feature type="binding site" evidence="6">
    <location>
        <position position="175"/>
    </location>
    <ligand>
        <name>substrate</name>
    </ligand>
</feature>
<keyword evidence="4 6" id="KW-0479">Metal-binding</keyword>
<feature type="binding site" evidence="6">
    <location>
        <position position="201"/>
    </location>
    <ligand>
        <name>a divalent metal cation</name>
        <dbReference type="ChEBI" id="CHEBI:60240"/>
        <label>2</label>
        <note>catalytic</note>
    </ligand>
</feature>
<evidence type="ECO:0000256" key="2">
    <source>
        <dbReference type="ARBA" id="ARBA00022438"/>
    </source>
</evidence>
<keyword evidence="3 6" id="KW-0645">Protease</keyword>
<dbReference type="CDD" id="cd01086">
    <property type="entry name" value="MetAP1"/>
    <property type="match status" value="1"/>
</dbReference>
<dbReference type="HAMAP" id="MF_01974">
    <property type="entry name" value="MetAP_1"/>
    <property type="match status" value="1"/>
</dbReference>
<comment type="cofactor">
    <cofactor evidence="6">
        <name>Co(2+)</name>
        <dbReference type="ChEBI" id="CHEBI:48828"/>
    </cofactor>
    <cofactor evidence="6">
        <name>Zn(2+)</name>
        <dbReference type="ChEBI" id="CHEBI:29105"/>
    </cofactor>
    <cofactor evidence="6">
        <name>Mn(2+)</name>
        <dbReference type="ChEBI" id="CHEBI:29035"/>
    </cofactor>
    <cofactor evidence="6">
        <name>Fe(2+)</name>
        <dbReference type="ChEBI" id="CHEBI:29033"/>
    </cofactor>
    <text evidence="6">Binds 2 divalent metal cations per subunit. Has a high-affinity and a low affinity metal-binding site. The true nature of the physiological cofactor is under debate. The enzyme is active with cobalt, zinc, manganese or divalent iron ions. Most likely, methionine aminopeptidases function as mononuclear Fe(2+)-metalloproteases under physiological conditions, and the catalytically relevant metal-binding site has been assigned to the histidine-containing high-affinity site.</text>
</comment>
<organism evidence="9 10">
    <name type="scientific">Candidatus Abzuiibacterium crystallinum</name>
    <dbReference type="NCBI Taxonomy" id="1974748"/>
    <lineage>
        <taxon>Bacteria</taxon>
        <taxon>Pseudomonadati</taxon>
        <taxon>Candidatus Omnitrophota</taxon>
        <taxon>Candidatus Abzuiibacterium</taxon>
    </lineage>
</organism>
<dbReference type="Gene3D" id="3.90.230.10">
    <property type="entry name" value="Creatinase/methionine aminopeptidase superfamily"/>
    <property type="match status" value="1"/>
</dbReference>
<sequence length="247" mass="27021">MISIKSKRELGLMREAGKKLRDVFFELEKLVRPGMSTLDIDAQAEKLIRAQGAVPAFKGYRGFPCSVCLSLNEQVVHGIPSKQKIKEGDLLSVDMGLVWKDFYSDSARTWPVGRVIPVAEKLIRAAKDSLNAGIEQMQAGHHVGDISSAVQKVIESYQFSVVRDFVGHGIGRALHEDPQVPNFGKSGKGPRLEVGMVLAIEPMVNEGTHEVSILSDGWTVVTGDGKLSSHYEDTIALTENGPEILTR</sequence>
<dbReference type="EMBL" id="PCVY01000058">
    <property type="protein sequence ID" value="PIQ85879.1"/>
    <property type="molecule type" value="Genomic_DNA"/>
</dbReference>
<comment type="similarity">
    <text evidence="6">Belongs to the peptidase M24A family. Methionine aminopeptidase type 1 subfamily.</text>
</comment>
<feature type="domain" description="Peptidase M24" evidence="8">
    <location>
        <begin position="12"/>
        <end position="239"/>
    </location>
</feature>
<evidence type="ECO:0000256" key="4">
    <source>
        <dbReference type="ARBA" id="ARBA00022723"/>
    </source>
</evidence>
<evidence type="ECO:0000313" key="10">
    <source>
        <dbReference type="Proteomes" id="UP000230859"/>
    </source>
</evidence>
<dbReference type="GO" id="GO:0005829">
    <property type="term" value="C:cytosol"/>
    <property type="evidence" value="ECO:0007669"/>
    <property type="project" value="TreeGrafter"/>
</dbReference>
<dbReference type="GO" id="GO:0006508">
    <property type="term" value="P:proteolysis"/>
    <property type="evidence" value="ECO:0007669"/>
    <property type="project" value="UniProtKB-KW"/>
</dbReference>
<comment type="function">
    <text evidence="1 6">Removes the N-terminal methionine from nascent proteins. The N-terminal methionine is often cleaved when the second residue in the primary sequence is small and uncharged (Met-Ala-, Cys, Gly, Pro, Ser, Thr, or Val). Requires deformylation of the N(alpha)-formylated initiator methionine before it can be hydrolyzed.</text>
</comment>
<dbReference type="PANTHER" id="PTHR43330">
    <property type="entry name" value="METHIONINE AMINOPEPTIDASE"/>
    <property type="match status" value="1"/>
</dbReference>
<evidence type="ECO:0000256" key="7">
    <source>
        <dbReference type="RuleBase" id="RU003653"/>
    </source>
</evidence>
<reference evidence="9 10" key="1">
    <citation type="submission" date="2017-09" db="EMBL/GenBank/DDBJ databases">
        <title>Depth-based differentiation of microbial function through sediment-hosted aquifers and enrichment of novel symbionts in the deep terrestrial subsurface.</title>
        <authorList>
            <person name="Probst A.J."/>
            <person name="Ladd B."/>
            <person name="Jarett J.K."/>
            <person name="Geller-Mcgrath D.E."/>
            <person name="Sieber C.M."/>
            <person name="Emerson J.B."/>
            <person name="Anantharaman K."/>
            <person name="Thomas B.C."/>
            <person name="Malmstrom R."/>
            <person name="Stieglmeier M."/>
            <person name="Klingl A."/>
            <person name="Woyke T."/>
            <person name="Ryan C.M."/>
            <person name="Banfield J.F."/>
        </authorList>
    </citation>
    <scope>NUCLEOTIDE SEQUENCE [LARGE SCALE GENOMIC DNA]</scope>
    <source>
        <strain evidence="9">CG11_big_fil_rev_8_21_14_0_20_45_26</strain>
    </source>
</reference>
<feature type="binding site" evidence="6">
    <location>
        <position position="168"/>
    </location>
    <ligand>
        <name>a divalent metal cation</name>
        <dbReference type="ChEBI" id="CHEBI:60240"/>
        <label>2</label>
        <note>catalytic</note>
    </ligand>
</feature>
<dbReference type="NCBIfam" id="TIGR00500">
    <property type="entry name" value="met_pdase_I"/>
    <property type="match status" value="1"/>
</dbReference>
<feature type="binding site" evidence="6">
    <location>
        <position position="94"/>
    </location>
    <ligand>
        <name>a divalent metal cation</name>
        <dbReference type="ChEBI" id="CHEBI:60240"/>
        <label>1</label>
    </ligand>
</feature>
<feature type="binding site" evidence="6">
    <location>
        <position position="232"/>
    </location>
    <ligand>
        <name>a divalent metal cation</name>
        <dbReference type="ChEBI" id="CHEBI:60240"/>
        <label>1</label>
    </ligand>
</feature>
<dbReference type="PANTHER" id="PTHR43330:SF27">
    <property type="entry name" value="METHIONINE AMINOPEPTIDASE"/>
    <property type="match status" value="1"/>
</dbReference>
<evidence type="ECO:0000256" key="6">
    <source>
        <dbReference type="HAMAP-Rule" id="MF_01974"/>
    </source>
</evidence>
<dbReference type="AlphaFoldDB" id="A0A2H0LN87"/>
<evidence type="ECO:0000256" key="5">
    <source>
        <dbReference type="ARBA" id="ARBA00022801"/>
    </source>
</evidence>
<dbReference type="EC" id="3.4.11.18" evidence="6 7"/>
<evidence type="ECO:0000259" key="8">
    <source>
        <dbReference type="Pfam" id="PF00557"/>
    </source>
</evidence>
<dbReference type="InterPro" id="IPR001714">
    <property type="entry name" value="Pept_M24_MAP"/>
</dbReference>
<dbReference type="InterPro" id="IPR000994">
    <property type="entry name" value="Pept_M24"/>
</dbReference>
<dbReference type="PROSITE" id="PS00680">
    <property type="entry name" value="MAP_1"/>
    <property type="match status" value="1"/>
</dbReference>
<feature type="binding site" evidence="6">
    <location>
        <position position="77"/>
    </location>
    <ligand>
        <name>substrate</name>
    </ligand>
</feature>
<dbReference type="InterPro" id="IPR002467">
    <property type="entry name" value="Pept_M24A_MAP1"/>
</dbReference>
<dbReference type="PRINTS" id="PR00599">
    <property type="entry name" value="MAPEPTIDASE"/>
</dbReference>
<feature type="binding site" evidence="6">
    <location>
        <position position="105"/>
    </location>
    <ligand>
        <name>a divalent metal cation</name>
        <dbReference type="ChEBI" id="CHEBI:60240"/>
        <label>2</label>
        <note>catalytic</note>
    </ligand>
</feature>
<accession>A0A2H0LN87</accession>
<evidence type="ECO:0000313" key="9">
    <source>
        <dbReference type="EMBL" id="PIQ85879.1"/>
    </source>
</evidence>
<dbReference type="InterPro" id="IPR036005">
    <property type="entry name" value="Creatinase/aminopeptidase-like"/>
</dbReference>
<feature type="binding site" evidence="6">
    <location>
        <position position="232"/>
    </location>
    <ligand>
        <name>a divalent metal cation</name>
        <dbReference type="ChEBI" id="CHEBI:60240"/>
        <label>2</label>
        <note>catalytic</note>
    </ligand>
</feature>
<comment type="catalytic activity">
    <reaction evidence="6 7">
        <text>Release of N-terminal amino acids, preferentially methionine, from peptides and arylamides.</text>
        <dbReference type="EC" id="3.4.11.18"/>
    </reaction>
</comment>
<dbReference type="Pfam" id="PF00557">
    <property type="entry name" value="Peptidase_M24"/>
    <property type="match status" value="1"/>
</dbReference>
<keyword evidence="2 6" id="KW-0031">Aminopeptidase</keyword>
<keyword evidence="5 6" id="KW-0378">Hydrolase</keyword>
<dbReference type="GO" id="GO:0070006">
    <property type="term" value="F:metalloaminopeptidase activity"/>
    <property type="evidence" value="ECO:0007669"/>
    <property type="project" value="UniProtKB-UniRule"/>
</dbReference>
<dbReference type="Proteomes" id="UP000230859">
    <property type="component" value="Unassembled WGS sequence"/>
</dbReference>
<proteinExistence type="inferred from homology"/>
<evidence type="ECO:0000256" key="1">
    <source>
        <dbReference type="ARBA" id="ARBA00002521"/>
    </source>
</evidence>
<comment type="subunit">
    <text evidence="6">Monomer.</text>
</comment>
<comment type="caution">
    <text evidence="9">The sequence shown here is derived from an EMBL/GenBank/DDBJ whole genome shotgun (WGS) entry which is preliminary data.</text>
</comment>
<evidence type="ECO:0000256" key="3">
    <source>
        <dbReference type="ARBA" id="ARBA00022670"/>
    </source>
</evidence>
<dbReference type="SUPFAM" id="SSF55920">
    <property type="entry name" value="Creatinase/aminopeptidase"/>
    <property type="match status" value="1"/>
</dbReference>